<keyword evidence="1" id="KW-0472">Membrane</keyword>
<dbReference type="Proteomes" id="UP000095283">
    <property type="component" value="Unplaced"/>
</dbReference>
<evidence type="ECO:0000256" key="1">
    <source>
        <dbReference type="SAM" id="Phobius"/>
    </source>
</evidence>
<organism evidence="2 3">
    <name type="scientific">Heterorhabditis bacteriophora</name>
    <name type="common">Entomopathogenic nematode worm</name>
    <dbReference type="NCBI Taxonomy" id="37862"/>
    <lineage>
        <taxon>Eukaryota</taxon>
        <taxon>Metazoa</taxon>
        <taxon>Ecdysozoa</taxon>
        <taxon>Nematoda</taxon>
        <taxon>Chromadorea</taxon>
        <taxon>Rhabditida</taxon>
        <taxon>Rhabditina</taxon>
        <taxon>Rhabditomorpha</taxon>
        <taxon>Strongyloidea</taxon>
        <taxon>Heterorhabditidae</taxon>
        <taxon>Heterorhabditis</taxon>
    </lineage>
</organism>
<keyword evidence="1" id="KW-0812">Transmembrane</keyword>
<keyword evidence="2" id="KW-1185">Reference proteome</keyword>
<evidence type="ECO:0000313" key="2">
    <source>
        <dbReference type="Proteomes" id="UP000095283"/>
    </source>
</evidence>
<keyword evidence="1" id="KW-1133">Transmembrane helix</keyword>
<sequence length="83" mass="9222">MGMRKGDICFQQVFGILLTLLMGYVMHGVSIFWCNFIMSGILLIGTVLTTLITEDLKRQKAHDVQAHLPTSATQLTSYSMVAD</sequence>
<dbReference type="AlphaFoldDB" id="A0A1I7XFF5"/>
<feature type="transmembrane region" description="Helical" evidence="1">
    <location>
        <begin position="30"/>
        <end position="52"/>
    </location>
</feature>
<reference evidence="3" key="1">
    <citation type="submission" date="2016-11" db="UniProtKB">
        <authorList>
            <consortium name="WormBaseParasite"/>
        </authorList>
    </citation>
    <scope>IDENTIFICATION</scope>
</reference>
<name>A0A1I7XFF5_HETBA</name>
<dbReference type="InterPro" id="IPR036259">
    <property type="entry name" value="MFS_trans_sf"/>
</dbReference>
<accession>A0A1I7XFF5</accession>
<dbReference type="SUPFAM" id="SSF103473">
    <property type="entry name" value="MFS general substrate transporter"/>
    <property type="match status" value="1"/>
</dbReference>
<evidence type="ECO:0000313" key="3">
    <source>
        <dbReference type="WBParaSite" id="Hba_16060"/>
    </source>
</evidence>
<feature type="transmembrane region" description="Helical" evidence="1">
    <location>
        <begin position="7"/>
        <end position="24"/>
    </location>
</feature>
<protein>
    <submittedName>
        <fullName evidence="3">Copper transporter</fullName>
    </submittedName>
</protein>
<proteinExistence type="predicted"/>
<dbReference type="WBParaSite" id="Hba_16060">
    <property type="protein sequence ID" value="Hba_16060"/>
    <property type="gene ID" value="Hba_16060"/>
</dbReference>